<feature type="domain" description="C2H2-type" evidence="11">
    <location>
        <begin position="2"/>
        <end position="32"/>
    </location>
</feature>
<dbReference type="PROSITE" id="PS50157">
    <property type="entry name" value="ZINC_FINGER_C2H2_2"/>
    <property type="match status" value="1"/>
</dbReference>
<dbReference type="InterPro" id="IPR013087">
    <property type="entry name" value="Znf_C2H2_type"/>
</dbReference>
<keyword evidence="2" id="KW-0479">Metal-binding</keyword>
<keyword evidence="6" id="KW-0238">DNA-binding</keyword>
<evidence type="ECO:0000256" key="1">
    <source>
        <dbReference type="ARBA" id="ARBA00004123"/>
    </source>
</evidence>
<dbReference type="SMART" id="SM01366">
    <property type="entry name" value="c-clamp"/>
    <property type="match status" value="1"/>
</dbReference>
<evidence type="ECO:0000259" key="11">
    <source>
        <dbReference type="PROSITE" id="PS50157"/>
    </source>
</evidence>
<protein>
    <submittedName>
        <fullName evidence="12">Zinc finger protein</fullName>
    </submittedName>
</protein>
<evidence type="ECO:0000256" key="5">
    <source>
        <dbReference type="ARBA" id="ARBA00023015"/>
    </source>
</evidence>
<dbReference type="AlphaFoldDB" id="V8NPM3"/>
<keyword evidence="5" id="KW-0805">Transcription regulation</keyword>
<evidence type="ECO:0000313" key="12">
    <source>
        <dbReference type="EMBL" id="ETE63916.1"/>
    </source>
</evidence>
<evidence type="ECO:0000256" key="8">
    <source>
        <dbReference type="ARBA" id="ARBA00023242"/>
    </source>
</evidence>
<comment type="subcellular location">
    <subcellularLocation>
        <location evidence="1">Nucleus</location>
    </subcellularLocation>
</comment>
<sequence length="223" mass="24089">MFKCLWKSCGKVLSSSSGMQKHIRAIHLGRKADLDQSDGEEDFYYTELDVNVDSLTDGLSSLTPVSPTSPVPPPFPVLEEVQKILPIPLNPKVSVVSHLSQSAPLNLLSQSAPTGDGSYRGAGGSEGSPSWDGNQHIMAAASPFPTISAPRPLQKPLEKRLPGPPVSVAKGQPLLPSSVPKPATGTRKPRGEAKKCRKVYGMENRSMWCTACRWKKACQRFVD</sequence>
<dbReference type="PANTHER" id="PTHR13006">
    <property type="entry name" value="PAPILLOMAVIRUS REGULATORY FACTOR PRF-1"/>
    <property type="match status" value="1"/>
</dbReference>
<dbReference type="EMBL" id="AZIM01002505">
    <property type="protein sequence ID" value="ETE63916.1"/>
    <property type="molecule type" value="Genomic_DNA"/>
</dbReference>
<feature type="region of interest" description="Disordered" evidence="10">
    <location>
        <begin position="148"/>
        <end position="190"/>
    </location>
</feature>
<evidence type="ECO:0000313" key="13">
    <source>
        <dbReference type="Proteomes" id="UP000018936"/>
    </source>
</evidence>
<dbReference type="PROSITE" id="PS00028">
    <property type="entry name" value="ZINC_FINGER_C2H2_1"/>
    <property type="match status" value="1"/>
</dbReference>
<evidence type="ECO:0000256" key="10">
    <source>
        <dbReference type="SAM" id="MobiDB-lite"/>
    </source>
</evidence>
<accession>V8NPM3</accession>
<keyword evidence="4" id="KW-0862">Zinc</keyword>
<dbReference type="InterPro" id="IPR052253">
    <property type="entry name" value="CR1/CR2-DNA-binding_regulator"/>
</dbReference>
<dbReference type="GO" id="GO:0006357">
    <property type="term" value="P:regulation of transcription by RNA polymerase II"/>
    <property type="evidence" value="ECO:0007669"/>
    <property type="project" value="TreeGrafter"/>
</dbReference>
<gene>
    <name evidence="12" type="primary">ZNF704</name>
    <name evidence="12" type="ORF">L345_10316</name>
</gene>
<evidence type="ECO:0000256" key="2">
    <source>
        <dbReference type="ARBA" id="ARBA00022723"/>
    </source>
</evidence>
<name>V8NPM3_OPHHA</name>
<keyword evidence="13" id="KW-1185">Reference proteome</keyword>
<organism evidence="12 13">
    <name type="scientific">Ophiophagus hannah</name>
    <name type="common">King cobra</name>
    <name type="synonym">Naja hannah</name>
    <dbReference type="NCBI Taxonomy" id="8665"/>
    <lineage>
        <taxon>Eukaryota</taxon>
        <taxon>Metazoa</taxon>
        <taxon>Chordata</taxon>
        <taxon>Craniata</taxon>
        <taxon>Vertebrata</taxon>
        <taxon>Euteleostomi</taxon>
        <taxon>Lepidosauria</taxon>
        <taxon>Squamata</taxon>
        <taxon>Bifurcata</taxon>
        <taxon>Unidentata</taxon>
        <taxon>Episquamata</taxon>
        <taxon>Toxicofera</taxon>
        <taxon>Serpentes</taxon>
        <taxon>Colubroidea</taxon>
        <taxon>Elapidae</taxon>
        <taxon>Elapinae</taxon>
        <taxon>Ophiophagus</taxon>
    </lineage>
</organism>
<feature type="non-terminal residue" evidence="12">
    <location>
        <position position="1"/>
    </location>
</feature>
<dbReference type="GO" id="GO:0003700">
    <property type="term" value="F:DNA-binding transcription factor activity"/>
    <property type="evidence" value="ECO:0007669"/>
    <property type="project" value="TreeGrafter"/>
</dbReference>
<dbReference type="Proteomes" id="UP000018936">
    <property type="component" value="Unassembled WGS sequence"/>
</dbReference>
<dbReference type="Gene3D" id="3.30.160.60">
    <property type="entry name" value="Classic Zinc Finger"/>
    <property type="match status" value="1"/>
</dbReference>
<evidence type="ECO:0000256" key="3">
    <source>
        <dbReference type="ARBA" id="ARBA00022771"/>
    </source>
</evidence>
<evidence type="ECO:0000256" key="4">
    <source>
        <dbReference type="ARBA" id="ARBA00022833"/>
    </source>
</evidence>
<evidence type="ECO:0000256" key="9">
    <source>
        <dbReference type="PROSITE-ProRule" id="PRU00042"/>
    </source>
</evidence>
<comment type="caution">
    <text evidence="12">The sequence shown here is derived from an EMBL/GenBank/DDBJ whole genome shotgun (WGS) entry which is preliminary data.</text>
</comment>
<dbReference type="GO" id="GO:0005634">
    <property type="term" value="C:nucleus"/>
    <property type="evidence" value="ECO:0007669"/>
    <property type="project" value="UniProtKB-SubCell"/>
</dbReference>
<proteinExistence type="predicted"/>
<keyword evidence="3 9" id="KW-0863">Zinc-finger</keyword>
<dbReference type="OrthoDB" id="5950721at2759"/>
<dbReference type="GO" id="GO:0008270">
    <property type="term" value="F:zinc ion binding"/>
    <property type="evidence" value="ECO:0007669"/>
    <property type="project" value="UniProtKB-KW"/>
</dbReference>
<evidence type="ECO:0000256" key="6">
    <source>
        <dbReference type="ARBA" id="ARBA00023125"/>
    </source>
</evidence>
<reference evidence="12 13" key="1">
    <citation type="journal article" date="2013" name="Proc. Natl. Acad. Sci. U.S.A.">
        <title>The king cobra genome reveals dynamic gene evolution and adaptation in the snake venom system.</title>
        <authorList>
            <person name="Vonk F.J."/>
            <person name="Casewell N.R."/>
            <person name="Henkel C.V."/>
            <person name="Heimberg A.M."/>
            <person name="Jansen H.J."/>
            <person name="McCleary R.J."/>
            <person name="Kerkkamp H.M."/>
            <person name="Vos R.A."/>
            <person name="Guerreiro I."/>
            <person name="Calvete J.J."/>
            <person name="Wuster W."/>
            <person name="Woods A.E."/>
            <person name="Logan J.M."/>
            <person name="Harrison R.A."/>
            <person name="Castoe T.A."/>
            <person name="de Koning A.P."/>
            <person name="Pollock D.D."/>
            <person name="Yandell M."/>
            <person name="Calderon D."/>
            <person name="Renjifo C."/>
            <person name="Currier R.B."/>
            <person name="Salgado D."/>
            <person name="Pla D."/>
            <person name="Sanz L."/>
            <person name="Hyder A.S."/>
            <person name="Ribeiro J.M."/>
            <person name="Arntzen J.W."/>
            <person name="van den Thillart G.E."/>
            <person name="Boetzer M."/>
            <person name="Pirovano W."/>
            <person name="Dirks R.P."/>
            <person name="Spaink H.P."/>
            <person name="Duboule D."/>
            <person name="McGlinn E."/>
            <person name="Kini R.M."/>
            <person name="Richardson M.K."/>
        </authorList>
    </citation>
    <scope>NUCLEOTIDE SEQUENCE</scope>
    <source>
        <tissue evidence="12">Blood</tissue>
    </source>
</reference>
<dbReference type="GO" id="GO:0000978">
    <property type="term" value="F:RNA polymerase II cis-regulatory region sequence-specific DNA binding"/>
    <property type="evidence" value="ECO:0007669"/>
    <property type="project" value="TreeGrafter"/>
</dbReference>
<keyword evidence="8" id="KW-0539">Nucleus</keyword>
<keyword evidence="7" id="KW-0804">Transcription</keyword>
<dbReference type="PANTHER" id="PTHR13006:SF8">
    <property type="entry name" value="SLC2A4 REGULATOR"/>
    <property type="match status" value="1"/>
</dbReference>
<evidence type="ECO:0000256" key="7">
    <source>
        <dbReference type="ARBA" id="ARBA00023163"/>
    </source>
</evidence>
<feature type="region of interest" description="Disordered" evidence="10">
    <location>
        <begin position="107"/>
        <end position="136"/>
    </location>
</feature>